<keyword evidence="5 8" id="KW-0067">ATP-binding</keyword>
<comment type="pathway">
    <text evidence="1">Amino-acid biosynthesis; L-asparagine biosynthesis; L-asparagine from L-aspartate (L-Gln route): step 1/1.</text>
</comment>
<reference evidence="11 12" key="1">
    <citation type="submission" date="2019-04" db="EMBL/GenBank/DDBJ databases">
        <title>Altererythrobacter aquimixticola sp. nov., isolated from sediment of junction between the ocean and a freshwater spring.</title>
        <authorList>
            <person name="Yoon J.-H."/>
        </authorList>
    </citation>
    <scope>NUCLEOTIDE SEQUENCE [LARGE SCALE GENOMIC DNA]</scope>
    <source>
        <strain evidence="11 12">SSKS-13</strain>
    </source>
</reference>
<evidence type="ECO:0000256" key="8">
    <source>
        <dbReference type="PIRSR" id="PIRSR001589-2"/>
    </source>
</evidence>
<dbReference type="Gene3D" id="3.40.50.620">
    <property type="entry name" value="HUPs"/>
    <property type="match status" value="1"/>
</dbReference>
<dbReference type="SUPFAM" id="SSF56235">
    <property type="entry name" value="N-terminal nucleophile aminohydrolases (Ntn hydrolases)"/>
    <property type="match status" value="1"/>
</dbReference>
<dbReference type="InterPro" id="IPR033738">
    <property type="entry name" value="AsnB_N"/>
</dbReference>
<dbReference type="CDD" id="cd00712">
    <property type="entry name" value="AsnB"/>
    <property type="match status" value="1"/>
</dbReference>
<feature type="transmembrane region" description="Helical" evidence="9">
    <location>
        <begin position="609"/>
        <end position="630"/>
    </location>
</feature>
<evidence type="ECO:0000256" key="2">
    <source>
        <dbReference type="ARBA" id="ARBA00005752"/>
    </source>
</evidence>
<evidence type="ECO:0000256" key="3">
    <source>
        <dbReference type="ARBA" id="ARBA00012737"/>
    </source>
</evidence>
<accession>A0A4T3EWM2</accession>
<evidence type="ECO:0000259" key="10">
    <source>
        <dbReference type="PROSITE" id="PS51278"/>
    </source>
</evidence>
<dbReference type="GO" id="GO:0004066">
    <property type="term" value="F:asparagine synthase (glutamine-hydrolyzing) activity"/>
    <property type="evidence" value="ECO:0007669"/>
    <property type="project" value="UniProtKB-EC"/>
</dbReference>
<evidence type="ECO:0000256" key="4">
    <source>
        <dbReference type="ARBA" id="ARBA00022741"/>
    </source>
</evidence>
<dbReference type="GO" id="GO:0005524">
    <property type="term" value="F:ATP binding"/>
    <property type="evidence" value="ECO:0007669"/>
    <property type="project" value="UniProtKB-KW"/>
</dbReference>
<proteinExistence type="inferred from homology"/>
<comment type="caution">
    <text evidence="11">The sequence shown here is derived from an EMBL/GenBank/DDBJ whole genome shotgun (WGS) entry which is preliminary data.</text>
</comment>
<comment type="catalytic activity">
    <reaction evidence="7">
        <text>L-aspartate + L-glutamine + ATP + H2O = L-asparagine + L-glutamate + AMP + diphosphate + H(+)</text>
        <dbReference type="Rhea" id="RHEA:12228"/>
        <dbReference type="ChEBI" id="CHEBI:15377"/>
        <dbReference type="ChEBI" id="CHEBI:15378"/>
        <dbReference type="ChEBI" id="CHEBI:29985"/>
        <dbReference type="ChEBI" id="CHEBI:29991"/>
        <dbReference type="ChEBI" id="CHEBI:30616"/>
        <dbReference type="ChEBI" id="CHEBI:33019"/>
        <dbReference type="ChEBI" id="CHEBI:58048"/>
        <dbReference type="ChEBI" id="CHEBI:58359"/>
        <dbReference type="ChEBI" id="CHEBI:456215"/>
        <dbReference type="EC" id="6.3.5.4"/>
    </reaction>
</comment>
<dbReference type="InterPro" id="IPR017932">
    <property type="entry name" value="GATase_2_dom"/>
</dbReference>
<dbReference type="Pfam" id="PF00733">
    <property type="entry name" value="Asn_synthase"/>
    <property type="match status" value="1"/>
</dbReference>
<evidence type="ECO:0000256" key="9">
    <source>
        <dbReference type="SAM" id="Phobius"/>
    </source>
</evidence>
<dbReference type="AlphaFoldDB" id="A0A4T3EWM2"/>
<dbReference type="PANTHER" id="PTHR43284:SF1">
    <property type="entry name" value="ASPARAGINE SYNTHETASE"/>
    <property type="match status" value="1"/>
</dbReference>
<protein>
    <recommendedName>
        <fullName evidence="3">asparagine synthase (glutamine-hydrolyzing)</fullName>
        <ecNumber evidence="3">6.3.5.4</ecNumber>
    </recommendedName>
</protein>
<dbReference type="PANTHER" id="PTHR43284">
    <property type="entry name" value="ASPARAGINE SYNTHETASE (GLUTAMINE-HYDROLYZING)"/>
    <property type="match status" value="1"/>
</dbReference>
<dbReference type="InterPro" id="IPR014729">
    <property type="entry name" value="Rossmann-like_a/b/a_fold"/>
</dbReference>
<keyword evidence="12" id="KW-1185">Reference proteome</keyword>
<keyword evidence="9" id="KW-0812">Transmembrane</keyword>
<dbReference type="CDD" id="cd01991">
    <property type="entry name" value="Asn_synthase_B_C"/>
    <property type="match status" value="1"/>
</dbReference>
<evidence type="ECO:0000256" key="5">
    <source>
        <dbReference type="ARBA" id="ARBA00022840"/>
    </source>
</evidence>
<dbReference type="PROSITE" id="PS51278">
    <property type="entry name" value="GATASE_TYPE_2"/>
    <property type="match status" value="1"/>
</dbReference>
<dbReference type="RefSeq" id="WP_136694539.1">
    <property type="nucleotide sequence ID" value="NZ_SSHH01000004.1"/>
</dbReference>
<evidence type="ECO:0000256" key="7">
    <source>
        <dbReference type="ARBA" id="ARBA00048741"/>
    </source>
</evidence>
<keyword evidence="4 8" id="KW-0547">Nucleotide-binding</keyword>
<name>A0A4T3EWM2_9SPHN</name>
<dbReference type="InterPro" id="IPR029055">
    <property type="entry name" value="Ntn_hydrolases_N"/>
</dbReference>
<gene>
    <name evidence="11" type="ORF">E5222_14615</name>
</gene>
<feature type="domain" description="Glutamine amidotransferase type-2" evidence="10">
    <location>
        <begin position="2"/>
        <end position="213"/>
    </location>
</feature>
<evidence type="ECO:0000313" key="11">
    <source>
        <dbReference type="EMBL" id="TIX48965.1"/>
    </source>
</evidence>
<dbReference type="Gene3D" id="3.60.20.10">
    <property type="entry name" value="Glutamine Phosphoribosylpyrophosphate, subunit 1, domain 1"/>
    <property type="match status" value="1"/>
</dbReference>
<evidence type="ECO:0000256" key="1">
    <source>
        <dbReference type="ARBA" id="ARBA00005187"/>
    </source>
</evidence>
<evidence type="ECO:0000313" key="12">
    <source>
        <dbReference type="Proteomes" id="UP000309389"/>
    </source>
</evidence>
<feature type="binding site" evidence="8">
    <location>
        <position position="100"/>
    </location>
    <ligand>
        <name>L-glutamine</name>
        <dbReference type="ChEBI" id="CHEBI:58359"/>
    </ligand>
</feature>
<dbReference type="InterPro" id="IPR001962">
    <property type="entry name" value="Asn_synthase"/>
</dbReference>
<dbReference type="GO" id="GO:0006529">
    <property type="term" value="P:asparagine biosynthetic process"/>
    <property type="evidence" value="ECO:0007669"/>
    <property type="project" value="InterPro"/>
</dbReference>
<dbReference type="EMBL" id="SSHH01000004">
    <property type="protein sequence ID" value="TIX48965.1"/>
    <property type="molecule type" value="Genomic_DNA"/>
</dbReference>
<dbReference type="SUPFAM" id="SSF52402">
    <property type="entry name" value="Adenine nucleotide alpha hydrolases-like"/>
    <property type="match status" value="1"/>
</dbReference>
<organism evidence="11 12">
    <name type="scientific">Alteraurantiacibacter aquimixticola</name>
    <dbReference type="NCBI Taxonomy" id="2489173"/>
    <lineage>
        <taxon>Bacteria</taxon>
        <taxon>Pseudomonadati</taxon>
        <taxon>Pseudomonadota</taxon>
        <taxon>Alphaproteobacteria</taxon>
        <taxon>Sphingomonadales</taxon>
        <taxon>Erythrobacteraceae</taxon>
        <taxon>Alteraurantiacibacter</taxon>
    </lineage>
</organism>
<dbReference type="Pfam" id="PF13537">
    <property type="entry name" value="GATase_7"/>
    <property type="match status" value="1"/>
</dbReference>
<dbReference type="Proteomes" id="UP000309389">
    <property type="component" value="Unassembled WGS sequence"/>
</dbReference>
<dbReference type="InterPro" id="IPR051786">
    <property type="entry name" value="ASN_synthetase/amidase"/>
</dbReference>
<keyword evidence="9" id="KW-0472">Membrane</keyword>
<evidence type="ECO:0000256" key="6">
    <source>
        <dbReference type="ARBA" id="ARBA00022962"/>
    </source>
</evidence>
<keyword evidence="6" id="KW-0315">Glutamine amidotransferase</keyword>
<dbReference type="PIRSF" id="PIRSF001589">
    <property type="entry name" value="Asn_synthetase_glu-h"/>
    <property type="match status" value="1"/>
</dbReference>
<sequence>MSGIVAIFETCGGEAEAGAVEQMARAMEYRGLDGMSCWTQGPVALGHCATYSTAEEREAIQPHASEDGRVRLVLDGYLTNIDALRRELRDRKIVLRNSSDAEIVLRAWELWGRDCPQRLEGEYAFILWDGRSGELFCARDHQGLRPLLYHFDGRRLLLGTDAVAILAALPHRPAPNAGFLTEVLTFQWYSRDETVWSGIMRLPQAHSLQASGSGLRIGQYWQLDTSRRLTYAREDDYAEHYRELLAEAVRSCARTDRPLAVEASGGLDSTALFCMAHRLQDSGTLPAPEVRGYTMAGPPGTPADEIEYVHAVVEELGVPVAEHPYFLPDLEWFAANARQSCDLPLPPNGAISLTEERAIAADGCRACMNGLGGDQWLDGSAYYYLEFLRAGDWRKLARTVRGDIAARGWHWTARALTHFGVSPMLSPGLRSAARRIKALVPHRARPSQALELTAPAAAELRDRRQRYLDSLPSDRQARLKLEKLAHPYWSSMYDMNSRQAALNGLSQRHPMLSRPYIEFMAAVPEHLLLRRGVRKCLHRDALAGILPEKVRLRTSEGTTDQVFHRLSEPMIAQLRSPEGQSLARLIVPQELERTIGEYCSAAIDNRSLLALWPIYVIFTILGISGGASFFQEGDNGQ</sequence>
<dbReference type="EC" id="6.3.5.4" evidence="3"/>
<comment type="similarity">
    <text evidence="2">Belongs to the asparagine synthetase family.</text>
</comment>
<dbReference type="InterPro" id="IPR006426">
    <property type="entry name" value="Asn_synth_AEB"/>
</dbReference>
<keyword evidence="9" id="KW-1133">Transmembrane helix</keyword>
<dbReference type="OrthoDB" id="9763290at2"/>